<dbReference type="InterPro" id="IPR013785">
    <property type="entry name" value="Aldolase_TIM"/>
</dbReference>
<comment type="cofactor">
    <cofactor evidence="10 13">
        <name>a divalent metal cation</name>
        <dbReference type="ChEBI" id="CHEBI:60240"/>
    </cofactor>
    <text evidence="10 13">Binds 1 divalent metal cation per subunit.</text>
</comment>
<feature type="active site" description="Proton acceptor" evidence="10 12">
    <location>
        <position position="34"/>
    </location>
</feature>
<evidence type="ECO:0000256" key="7">
    <source>
        <dbReference type="ARBA" id="ARBA00013188"/>
    </source>
</evidence>
<dbReference type="HAMAP" id="MF_02227">
    <property type="entry name" value="RPE"/>
    <property type="match status" value="1"/>
</dbReference>
<dbReference type="EMBL" id="JAAZWO010000019">
    <property type="protein sequence ID" value="MBC2398864.1"/>
    <property type="molecule type" value="Genomic_DNA"/>
</dbReference>
<dbReference type="Proteomes" id="UP000563151">
    <property type="component" value="Unassembled WGS sequence"/>
</dbReference>
<evidence type="ECO:0000313" key="15">
    <source>
        <dbReference type="EMBL" id="MBC2398864.1"/>
    </source>
</evidence>
<dbReference type="AlphaFoldDB" id="A0A923ED03"/>
<feature type="binding site" evidence="10 14">
    <location>
        <begin position="196"/>
        <end position="197"/>
    </location>
    <ligand>
        <name>substrate</name>
    </ligand>
</feature>
<evidence type="ECO:0000313" key="16">
    <source>
        <dbReference type="Proteomes" id="UP000563151"/>
    </source>
</evidence>
<evidence type="ECO:0000256" key="13">
    <source>
        <dbReference type="PIRSR" id="PIRSR001461-2"/>
    </source>
</evidence>
<dbReference type="FunFam" id="3.20.20.70:FF:000004">
    <property type="entry name" value="Ribulose-phosphate 3-epimerase"/>
    <property type="match status" value="1"/>
</dbReference>
<feature type="binding site" evidence="10 13">
    <location>
        <position position="32"/>
    </location>
    <ligand>
        <name>a divalent metal cation</name>
        <dbReference type="ChEBI" id="CHEBI:60240"/>
    </ligand>
</feature>
<dbReference type="Pfam" id="PF00834">
    <property type="entry name" value="Ribul_P_3_epim"/>
    <property type="match status" value="1"/>
</dbReference>
<keyword evidence="10 11" id="KW-0119">Carbohydrate metabolism</keyword>
<keyword evidence="13" id="KW-0464">Manganese</keyword>
<feature type="binding site" evidence="10 13">
    <location>
        <position position="34"/>
    </location>
    <ligand>
        <name>a divalent metal cation</name>
        <dbReference type="ChEBI" id="CHEBI:60240"/>
    </ligand>
</feature>
<evidence type="ECO:0000256" key="9">
    <source>
        <dbReference type="ARBA" id="ARBA00023235"/>
    </source>
</evidence>
<dbReference type="InterPro" id="IPR026019">
    <property type="entry name" value="Ribul_P_3_epim"/>
</dbReference>
<dbReference type="EC" id="5.1.3.1" evidence="7 10"/>
<dbReference type="SUPFAM" id="SSF51366">
    <property type="entry name" value="Ribulose-phoshate binding barrel"/>
    <property type="match status" value="1"/>
</dbReference>
<dbReference type="GO" id="GO:0004750">
    <property type="term" value="F:D-ribulose-phosphate 3-epimerase activity"/>
    <property type="evidence" value="ECO:0007669"/>
    <property type="project" value="UniProtKB-UniRule"/>
</dbReference>
<keyword evidence="13" id="KW-0170">Cobalt</keyword>
<dbReference type="GO" id="GO:0019323">
    <property type="term" value="P:pentose catabolic process"/>
    <property type="evidence" value="ECO:0007669"/>
    <property type="project" value="UniProtKB-UniRule"/>
</dbReference>
<keyword evidence="8 10" id="KW-0479">Metal-binding</keyword>
<evidence type="ECO:0000256" key="6">
    <source>
        <dbReference type="ARBA" id="ARBA00009541"/>
    </source>
</evidence>
<dbReference type="GO" id="GO:0006098">
    <property type="term" value="P:pentose-phosphate shunt"/>
    <property type="evidence" value="ECO:0007669"/>
    <property type="project" value="UniProtKB-UniRule"/>
</dbReference>
<feature type="binding site" evidence="10">
    <location>
        <begin position="174"/>
        <end position="176"/>
    </location>
    <ligand>
        <name>substrate</name>
    </ligand>
</feature>
<evidence type="ECO:0000256" key="2">
    <source>
        <dbReference type="ARBA" id="ARBA00001936"/>
    </source>
</evidence>
<feature type="binding site" evidence="10 14">
    <location>
        <begin position="141"/>
        <end position="144"/>
    </location>
    <ligand>
        <name>substrate</name>
    </ligand>
</feature>
<evidence type="ECO:0000256" key="14">
    <source>
        <dbReference type="PIRSR" id="PIRSR001461-3"/>
    </source>
</evidence>
<comment type="catalytic activity">
    <reaction evidence="1 10 11">
        <text>D-ribulose 5-phosphate = D-xylulose 5-phosphate</text>
        <dbReference type="Rhea" id="RHEA:13677"/>
        <dbReference type="ChEBI" id="CHEBI:57737"/>
        <dbReference type="ChEBI" id="CHEBI:58121"/>
        <dbReference type="EC" id="5.1.3.1"/>
    </reaction>
</comment>
<evidence type="ECO:0000256" key="4">
    <source>
        <dbReference type="ARBA" id="ARBA00001947"/>
    </source>
</evidence>
<comment type="caution">
    <text evidence="15">The sequence shown here is derived from an EMBL/GenBank/DDBJ whole genome shotgun (WGS) entry which is preliminary data.</text>
</comment>
<evidence type="ECO:0000256" key="11">
    <source>
        <dbReference type="PIRNR" id="PIRNR001461"/>
    </source>
</evidence>
<sequence>MIKIAPSILSADFSKLGEEVKALENNNADVIHIDVMDGMFVPNISFGVPIIKSIRSITKLPFDVHLMIEEPGRYIEDFVKAGADIITVHYEADKHIDRTINYIKSFGIKAAVALNPATPVSVIKDIIPSLDMVLIMSVNPGFGGQKYISYASSKIKEVKELKEKYNTNLLIEIDGGVDVHNIKEVAESGAELIVAGSAVFKNGNIKENIFNLKEAAK</sequence>
<evidence type="ECO:0000256" key="1">
    <source>
        <dbReference type="ARBA" id="ARBA00001782"/>
    </source>
</evidence>
<feature type="binding site" evidence="10 13">
    <location>
        <position position="65"/>
    </location>
    <ligand>
        <name>a divalent metal cation</name>
        <dbReference type="ChEBI" id="CHEBI:60240"/>
    </ligand>
</feature>
<keyword evidence="13" id="KW-0862">Zinc</keyword>
<dbReference type="PIRSF" id="PIRSF001461">
    <property type="entry name" value="RPE"/>
    <property type="match status" value="1"/>
</dbReference>
<feature type="binding site" evidence="14">
    <location>
        <position position="176"/>
    </location>
    <ligand>
        <name>substrate</name>
    </ligand>
</feature>
<feature type="active site" description="Proton donor" evidence="10 12">
    <location>
        <position position="174"/>
    </location>
</feature>
<feature type="binding site" evidence="10 13">
    <location>
        <position position="174"/>
    </location>
    <ligand>
        <name>a divalent metal cation</name>
        <dbReference type="ChEBI" id="CHEBI:60240"/>
    </ligand>
</feature>
<dbReference type="Gene3D" id="3.20.20.70">
    <property type="entry name" value="Aldolase class I"/>
    <property type="match status" value="1"/>
</dbReference>
<proteinExistence type="inferred from homology"/>
<comment type="similarity">
    <text evidence="6 10 11">Belongs to the ribulose-phosphate 3-epimerase family.</text>
</comment>
<feature type="binding site" evidence="10 14">
    <location>
        <position position="7"/>
    </location>
    <ligand>
        <name>substrate</name>
    </ligand>
</feature>
<comment type="cofactor">
    <cofactor evidence="2">
        <name>Mn(2+)</name>
        <dbReference type="ChEBI" id="CHEBI:29035"/>
    </cofactor>
</comment>
<dbReference type="RefSeq" id="WP_035148500.1">
    <property type="nucleotide sequence ID" value="NZ_JAAZWO010000019.1"/>
</dbReference>
<keyword evidence="9 10" id="KW-0413">Isomerase</keyword>
<accession>A0A923ED03</accession>
<protein>
    <recommendedName>
        <fullName evidence="7 10">Ribulose-phosphate 3-epimerase</fullName>
        <ecNumber evidence="7 10">5.1.3.1</ecNumber>
    </recommendedName>
</protein>
<evidence type="ECO:0000256" key="5">
    <source>
        <dbReference type="ARBA" id="ARBA00001954"/>
    </source>
</evidence>
<comment type="function">
    <text evidence="10">Catalyzes the reversible epimerization of D-ribulose 5-phosphate to D-xylulose 5-phosphate.</text>
</comment>
<dbReference type="NCBIfam" id="TIGR01163">
    <property type="entry name" value="rpe"/>
    <property type="match status" value="1"/>
</dbReference>
<dbReference type="PANTHER" id="PTHR11749">
    <property type="entry name" value="RIBULOSE-5-PHOSPHATE-3-EPIMERASE"/>
    <property type="match status" value="1"/>
</dbReference>
<comment type="pathway">
    <text evidence="10">Carbohydrate degradation.</text>
</comment>
<evidence type="ECO:0000256" key="12">
    <source>
        <dbReference type="PIRSR" id="PIRSR001461-1"/>
    </source>
</evidence>
<comment type="cofactor">
    <cofactor evidence="3">
        <name>Co(2+)</name>
        <dbReference type="ChEBI" id="CHEBI:48828"/>
    </cofactor>
</comment>
<dbReference type="NCBIfam" id="NF004076">
    <property type="entry name" value="PRK05581.1-4"/>
    <property type="match status" value="1"/>
</dbReference>
<dbReference type="GO" id="GO:0046872">
    <property type="term" value="F:metal ion binding"/>
    <property type="evidence" value="ECO:0007669"/>
    <property type="project" value="UniProtKB-UniRule"/>
</dbReference>
<dbReference type="InterPro" id="IPR000056">
    <property type="entry name" value="Ribul_P_3_epim-like"/>
</dbReference>
<evidence type="ECO:0000256" key="3">
    <source>
        <dbReference type="ARBA" id="ARBA00001941"/>
    </source>
</evidence>
<reference evidence="15 16" key="1">
    <citation type="submission" date="2020-04" db="EMBL/GenBank/DDBJ databases">
        <title>Genomic insights into acetone-butanol-ethanol (ABE) fermentation by sequencing solventogenic clostridia strains.</title>
        <authorList>
            <person name="Brown S."/>
        </authorList>
    </citation>
    <scope>NUCLEOTIDE SEQUENCE [LARGE SCALE GENOMIC DNA]</scope>
    <source>
        <strain evidence="15 16">DJ011</strain>
    </source>
</reference>
<dbReference type="GO" id="GO:0005737">
    <property type="term" value="C:cytoplasm"/>
    <property type="evidence" value="ECO:0007669"/>
    <property type="project" value="UniProtKB-ARBA"/>
</dbReference>
<name>A0A923ED03_CLOTT</name>
<comment type="cofactor">
    <cofactor evidence="5">
        <name>Fe(2+)</name>
        <dbReference type="ChEBI" id="CHEBI:29033"/>
    </cofactor>
</comment>
<dbReference type="PROSITE" id="PS01085">
    <property type="entry name" value="RIBUL_P_3_EPIMER_1"/>
    <property type="match status" value="1"/>
</dbReference>
<dbReference type="CDD" id="cd00429">
    <property type="entry name" value="RPE"/>
    <property type="match status" value="1"/>
</dbReference>
<keyword evidence="16" id="KW-1185">Reference proteome</keyword>
<evidence type="ECO:0000256" key="10">
    <source>
        <dbReference type="HAMAP-Rule" id="MF_02227"/>
    </source>
</evidence>
<gene>
    <name evidence="10" type="primary">rpe</name>
    <name evidence="15" type="ORF">HGG79_13940</name>
</gene>
<evidence type="ECO:0000256" key="8">
    <source>
        <dbReference type="ARBA" id="ARBA00022723"/>
    </source>
</evidence>
<organism evidence="15 16">
    <name type="scientific">Clostridium tetanomorphum</name>
    <dbReference type="NCBI Taxonomy" id="1553"/>
    <lineage>
        <taxon>Bacteria</taxon>
        <taxon>Bacillati</taxon>
        <taxon>Bacillota</taxon>
        <taxon>Clostridia</taxon>
        <taxon>Eubacteriales</taxon>
        <taxon>Clostridiaceae</taxon>
        <taxon>Clostridium</taxon>
    </lineage>
</organism>
<comment type="cofactor">
    <cofactor evidence="4">
        <name>Zn(2+)</name>
        <dbReference type="ChEBI" id="CHEBI:29105"/>
    </cofactor>
</comment>
<feature type="binding site" evidence="10 14">
    <location>
        <position position="65"/>
    </location>
    <ligand>
        <name>substrate</name>
    </ligand>
</feature>
<dbReference type="InterPro" id="IPR011060">
    <property type="entry name" value="RibuloseP-bd_barrel"/>
</dbReference>